<evidence type="ECO:0000256" key="1">
    <source>
        <dbReference type="ARBA" id="ARBA00004496"/>
    </source>
</evidence>
<dbReference type="Pfam" id="PF10417">
    <property type="entry name" value="1-cysPrx_C"/>
    <property type="match status" value="1"/>
</dbReference>
<dbReference type="GO" id="GO:0042744">
    <property type="term" value="P:hydrogen peroxide catabolic process"/>
    <property type="evidence" value="ECO:0007669"/>
    <property type="project" value="TreeGrafter"/>
</dbReference>
<keyword evidence="3" id="KW-0963">Cytoplasm</keyword>
<feature type="active site" description="Cysteine sulfenic acid (-SOH) intermediate; for peroxidase activity" evidence="10">
    <location>
        <position position="50"/>
    </location>
</feature>
<keyword evidence="4 12" id="KW-0575">Peroxidase</keyword>
<dbReference type="PIRSF" id="PIRSF000239">
    <property type="entry name" value="AHPC"/>
    <property type="match status" value="1"/>
</dbReference>
<comment type="subcellular location">
    <subcellularLocation>
        <location evidence="1">Cytoplasm</location>
    </subcellularLocation>
</comment>
<dbReference type="InterPro" id="IPR013766">
    <property type="entry name" value="Thioredoxin_domain"/>
</dbReference>
<dbReference type="EMBL" id="LR217710">
    <property type="protein sequence ID" value="VFP81418.1"/>
    <property type="molecule type" value="Genomic_DNA"/>
</dbReference>
<evidence type="ECO:0000256" key="3">
    <source>
        <dbReference type="ARBA" id="ARBA00022490"/>
    </source>
</evidence>
<organism evidence="12 13">
    <name type="scientific">Buchnera aphidicola</name>
    <name type="common">Cinara curvipes</name>
    <dbReference type="NCBI Taxonomy" id="2518975"/>
    <lineage>
        <taxon>Bacteria</taxon>
        <taxon>Pseudomonadati</taxon>
        <taxon>Pseudomonadota</taxon>
        <taxon>Gammaproteobacteria</taxon>
        <taxon>Enterobacterales</taxon>
        <taxon>Erwiniaceae</taxon>
        <taxon>Buchnera</taxon>
    </lineage>
</organism>
<dbReference type="Proteomes" id="UP000294344">
    <property type="component" value="Chromosome"/>
</dbReference>
<accession>A0A451D6G6</accession>
<dbReference type="SUPFAM" id="SSF52833">
    <property type="entry name" value="Thioredoxin-like"/>
    <property type="match status" value="1"/>
</dbReference>
<dbReference type="GO" id="GO:0045454">
    <property type="term" value="P:cell redox homeostasis"/>
    <property type="evidence" value="ECO:0007669"/>
    <property type="project" value="TreeGrafter"/>
</dbReference>
<protein>
    <recommendedName>
        <fullName evidence="8">Thioredoxin peroxidase</fullName>
    </recommendedName>
</protein>
<gene>
    <name evidence="12" type="primary">ahpC</name>
    <name evidence="12" type="ORF">BUCICURV3402_123</name>
</gene>
<dbReference type="AlphaFoldDB" id="A0A451D6G6"/>
<name>A0A451D6G6_9GAMM</name>
<evidence type="ECO:0000313" key="12">
    <source>
        <dbReference type="EMBL" id="VFP81418.1"/>
    </source>
</evidence>
<feature type="domain" description="Thioredoxin" evidence="11">
    <location>
        <begin position="2"/>
        <end position="163"/>
    </location>
</feature>
<proteinExistence type="inferred from homology"/>
<keyword evidence="7" id="KW-0676">Redox-active center</keyword>
<reference evidence="12 13" key="1">
    <citation type="submission" date="2019-02" db="EMBL/GenBank/DDBJ databases">
        <authorList>
            <person name="Manzano-Marin A."/>
            <person name="Manzano-Marin A."/>
        </authorList>
    </citation>
    <scope>NUCLEOTIDE SEQUENCE [LARGE SCALE GENOMIC DNA]</scope>
    <source>
        <strain evidence="12 13">BuCicurvipes</strain>
    </source>
</reference>
<evidence type="ECO:0000256" key="4">
    <source>
        <dbReference type="ARBA" id="ARBA00022559"/>
    </source>
</evidence>
<comment type="similarity">
    <text evidence="2">Belongs to the peroxiredoxin family. AhpC/Prx1 subfamily.</text>
</comment>
<dbReference type="RefSeq" id="WP_154029181.1">
    <property type="nucleotide sequence ID" value="NZ_LR217710.1"/>
</dbReference>
<dbReference type="PANTHER" id="PTHR10681">
    <property type="entry name" value="THIOREDOXIN PEROXIDASE"/>
    <property type="match status" value="1"/>
</dbReference>
<keyword evidence="6" id="KW-1015">Disulfide bond</keyword>
<dbReference type="CDD" id="cd03015">
    <property type="entry name" value="PRX_Typ2cys"/>
    <property type="match status" value="1"/>
</dbReference>
<evidence type="ECO:0000256" key="7">
    <source>
        <dbReference type="ARBA" id="ARBA00023284"/>
    </source>
</evidence>
<dbReference type="OrthoDB" id="9812811at2"/>
<evidence type="ECO:0000256" key="9">
    <source>
        <dbReference type="ARBA" id="ARBA00037420"/>
    </source>
</evidence>
<dbReference type="GO" id="GO:0008379">
    <property type="term" value="F:thioredoxin peroxidase activity"/>
    <property type="evidence" value="ECO:0007669"/>
    <property type="project" value="TreeGrafter"/>
</dbReference>
<keyword evidence="5 12" id="KW-0560">Oxidoreductase</keyword>
<evidence type="ECO:0000256" key="8">
    <source>
        <dbReference type="ARBA" id="ARBA00032824"/>
    </source>
</evidence>
<evidence type="ECO:0000259" key="11">
    <source>
        <dbReference type="PROSITE" id="PS51352"/>
    </source>
</evidence>
<dbReference type="GO" id="GO:0006979">
    <property type="term" value="P:response to oxidative stress"/>
    <property type="evidence" value="ECO:0007669"/>
    <property type="project" value="TreeGrafter"/>
</dbReference>
<dbReference type="InterPro" id="IPR000866">
    <property type="entry name" value="AhpC/TSA"/>
</dbReference>
<evidence type="ECO:0000256" key="10">
    <source>
        <dbReference type="PIRSR" id="PIRSR000239-1"/>
    </source>
</evidence>
<evidence type="ECO:0000313" key="13">
    <source>
        <dbReference type="Proteomes" id="UP000294344"/>
    </source>
</evidence>
<dbReference type="InterPro" id="IPR019479">
    <property type="entry name" value="Peroxiredoxin_C"/>
</dbReference>
<dbReference type="Pfam" id="PF00578">
    <property type="entry name" value="AhpC-TSA"/>
    <property type="match status" value="1"/>
</dbReference>
<dbReference type="InterPro" id="IPR024706">
    <property type="entry name" value="Peroxiredoxin_AhpC-typ"/>
</dbReference>
<dbReference type="InterPro" id="IPR036249">
    <property type="entry name" value="Thioredoxin-like_sf"/>
</dbReference>
<dbReference type="FunFam" id="3.40.30.10:FF:000002">
    <property type="entry name" value="Alkyl hydroperoxide reductase C"/>
    <property type="match status" value="1"/>
</dbReference>
<evidence type="ECO:0000256" key="6">
    <source>
        <dbReference type="ARBA" id="ARBA00023157"/>
    </source>
</evidence>
<dbReference type="Gene3D" id="3.40.30.10">
    <property type="entry name" value="Glutaredoxin"/>
    <property type="match status" value="1"/>
</dbReference>
<dbReference type="PANTHER" id="PTHR10681:SF128">
    <property type="entry name" value="THIOREDOXIN-DEPENDENT PEROXIDE REDUCTASE, MITOCHONDRIAL"/>
    <property type="match status" value="1"/>
</dbReference>
<dbReference type="GO" id="GO:0005829">
    <property type="term" value="C:cytosol"/>
    <property type="evidence" value="ECO:0007669"/>
    <property type="project" value="TreeGrafter"/>
</dbReference>
<evidence type="ECO:0000256" key="5">
    <source>
        <dbReference type="ARBA" id="ARBA00023002"/>
    </source>
</evidence>
<dbReference type="PROSITE" id="PS51352">
    <property type="entry name" value="THIOREDOXIN_2"/>
    <property type="match status" value="1"/>
</dbReference>
<dbReference type="InterPro" id="IPR050217">
    <property type="entry name" value="Peroxiredoxin"/>
</dbReference>
<sequence>MILVSQQAPNFIAPAVLPDGQIINNFNLKKYSKGKKTILFFWPMDFTFVCPSELIAFNNLYNEFKNREVYIVGVSIDSVYVHNAWRNTLPDSGGIGLIKFPMISDIKRNIQKSYGIEHHELKIALRASFLIDNNNIIRHQSINDLPIGRNIKEIIRIIDALQFYEKFGEVCPANWVPGKDAIQATPKGINKYLSKNFQKI</sequence>
<comment type="function">
    <text evidence="9">Thiol-specific peroxidase that catalyzes the reduction of hydrogen peroxide and organic hydroperoxides to water and alcohols, respectively. Plays a role in cell protection against oxidative stress by detoxifying peroxides.</text>
</comment>
<dbReference type="GO" id="GO:0033554">
    <property type="term" value="P:cellular response to stress"/>
    <property type="evidence" value="ECO:0007669"/>
    <property type="project" value="TreeGrafter"/>
</dbReference>
<evidence type="ECO:0000256" key="2">
    <source>
        <dbReference type="ARBA" id="ARBA00009796"/>
    </source>
</evidence>